<sequence>MCVCVNVARACTISPSTHTLRQNKAPIMSVFFPLTPHLLASPLVLKKPRSSGRELRAPMDQGMIDVEGGRAVRQRSGAGRLAAVVAVQNLLVVACLLVTVYLCMKSPALPEDDVYIQFNELRDLKANTSLKFEVVREQRRLENDKGNISISCTGPYVWHMLVCYKSMSQGNLSGNLVLQVANTPVNSVRMDAIEQTVCRGLHSIVYLKERDVASFHLYSPKGFWMVNVSMGLRYLLGNNCDY</sequence>
<accession>A0ABV0SVL0</accession>
<reference evidence="2 3" key="1">
    <citation type="submission" date="2021-06" db="EMBL/GenBank/DDBJ databases">
        <authorList>
            <person name="Palmer J.M."/>
        </authorList>
    </citation>
    <scope>NUCLEOTIDE SEQUENCE [LARGE SCALE GENOMIC DNA]</scope>
    <source>
        <strain evidence="3">if_2019</strain>
        <tissue evidence="2">Muscle</tissue>
    </source>
</reference>
<dbReference type="EMBL" id="JAHRIQ010011881">
    <property type="protein sequence ID" value="MEQ2224210.1"/>
    <property type="molecule type" value="Genomic_DNA"/>
</dbReference>
<evidence type="ECO:0000256" key="1">
    <source>
        <dbReference type="SAM" id="Phobius"/>
    </source>
</evidence>
<proteinExistence type="predicted"/>
<organism evidence="2 3">
    <name type="scientific">Ilyodon furcidens</name>
    <name type="common">goldbreast splitfin</name>
    <dbReference type="NCBI Taxonomy" id="33524"/>
    <lineage>
        <taxon>Eukaryota</taxon>
        <taxon>Metazoa</taxon>
        <taxon>Chordata</taxon>
        <taxon>Craniata</taxon>
        <taxon>Vertebrata</taxon>
        <taxon>Euteleostomi</taxon>
        <taxon>Actinopterygii</taxon>
        <taxon>Neopterygii</taxon>
        <taxon>Teleostei</taxon>
        <taxon>Neoteleostei</taxon>
        <taxon>Acanthomorphata</taxon>
        <taxon>Ovalentaria</taxon>
        <taxon>Atherinomorphae</taxon>
        <taxon>Cyprinodontiformes</taxon>
        <taxon>Goodeidae</taxon>
        <taxon>Ilyodon</taxon>
    </lineage>
</organism>
<comment type="caution">
    <text evidence="2">The sequence shown here is derived from an EMBL/GenBank/DDBJ whole genome shotgun (WGS) entry which is preliminary data.</text>
</comment>
<name>A0ABV0SVL0_9TELE</name>
<keyword evidence="3" id="KW-1185">Reference proteome</keyword>
<feature type="transmembrane region" description="Helical" evidence="1">
    <location>
        <begin position="81"/>
        <end position="102"/>
    </location>
</feature>
<keyword evidence="1" id="KW-0472">Membrane</keyword>
<evidence type="ECO:0000313" key="2">
    <source>
        <dbReference type="EMBL" id="MEQ2224210.1"/>
    </source>
</evidence>
<keyword evidence="1" id="KW-0812">Transmembrane</keyword>
<dbReference type="Proteomes" id="UP001482620">
    <property type="component" value="Unassembled WGS sequence"/>
</dbReference>
<keyword evidence="1" id="KW-1133">Transmembrane helix</keyword>
<evidence type="ECO:0000313" key="3">
    <source>
        <dbReference type="Proteomes" id="UP001482620"/>
    </source>
</evidence>
<protein>
    <recommendedName>
        <fullName evidence="4">TNF family profile domain-containing protein</fullName>
    </recommendedName>
</protein>
<gene>
    <name evidence="2" type="ORF">ILYODFUR_005163</name>
</gene>
<evidence type="ECO:0008006" key="4">
    <source>
        <dbReference type="Google" id="ProtNLM"/>
    </source>
</evidence>